<dbReference type="Gene3D" id="3.20.20.80">
    <property type="entry name" value="Glycosidases"/>
    <property type="match status" value="1"/>
</dbReference>
<dbReference type="EnsemblPlants" id="QL02p092227:mrna">
    <property type="protein sequence ID" value="QL02p092227:mrna"/>
    <property type="gene ID" value="QL02p092227"/>
</dbReference>
<name>A0A7N2L0U6_QUELO</name>
<dbReference type="GO" id="GO:0004568">
    <property type="term" value="F:chitinase activity"/>
    <property type="evidence" value="ECO:0007669"/>
    <property type="project" value="TreeGrafter"/>
</dbReference>
<dbReference type="InterPro" id="IPR017853">
    <property type="entry name" value="GH"/>
</dbReference>
<dbReference type="InterPro" id="IPR050314">
    <property type="entry name" value="Glycosyl_Hydrlase_18"/>
</dbReference>
<dbReference type="SUPFAM" id="SSF54556">
    <property type="entry name" value="Chitinase insertion domain"/>
    <property type="match status" value="1"/>
</dbReference>
<dbReference type="Proteomes" id="UP000594261">
    <property type="component" value="Chromosome 2"/>
</dbReference>
<dbReference type="OMA" id="WGRGHIK"/>
<proteinExistence type="predicted"/>
<dbReference type="PROSITE" id="PS51910">
    <property type="entry name" value="GH18_2"/>
    <property type="match status" value="1"/>
</dbReference>
<dbReference type="GO" id="GO:0008061">
    <property type="term" value="F:chitin binding"/>
    <property type="evidence" value="ECO:0007669"/>
    <property type="project" value="InterPro"/>
</dbReference>
<dbReference type="GO" id="GO:0005576">
    <property type="term" value="C:extracellular region"/>
    <property type="evidence" value="ECO:0007669"/>
    <property type="project" value="TreeGrafter"/>
</dbReference>
<evidence type="ECO:0000259" key="1">
    <source>
        <dbReference type="PROSITE" id="PS51910"/>
    </source>
</evidence>
<dbReference type="GO" id="GO:0005975">
    <property type="term" value="P:carbohydrate metabolic process"/>
    <property type="evidence" value="ECO:0007669"/>
    <property type="project" value="InterPro"/>
</dbReference>
<dbReference type="FunFam" id="3.10.50.10:FF:000015">
    <property type="entry name" value="Chitotriosidase-1"/>
    <property type="match status" value="1"/>
</dbReference>
<accession>A0A7N2L0U6</accession>
<feature type="domain" description="GH18" evidence="1">
    <location>
        <begin position="8"/>
        <end position="354"/>
    </location>
</feature>
<dbReference type="PANTHER" id="PTHR11177">
    <property type="entry name" value="CHITINASE"/>
    <property type="match status" value="1"/>
</dbReference>
<dbReference type="CDD" id="cd02879">
    <property type="entry name" value="GH18_plant_chitinase_class_V"/>
    <property type="match status" value="1"/>
</dbReference>
<organism evidence="2 3">
    <name type="scientific">Quercus lobata</name>
    <name type="common">Valley oak</name>
    <dbReference type="NCBI Taxonomy" id="97700"/>
    <lineage>
        <taxon>Eukaryota</taxon>
        <taxon>Viridiplantae</taxon>
        <taxon>Streptophyta</taxon>
        <taxon>Embryophyta</taxon>
        <taxon>Tracheophyta</taxon>
        <taxon>Spermatophyta</taxon>
        <taxon>Magnoliopsida</taxon>
        <taxon>eudicotyledons</taxon>
        <taxon>Gunneridae</taxon>
        <taxon>Pentapetalae</taxon>
        <taxon>rosids</taxon>
        <taxon>fabids</taxon>
        <taxon>Fagales</taxon>
        <taxon>Fagaceae</taxon>
        <taxon>Quercus</taxon>
    </lineage>
</organism>
<dbReference type="Gene3D" id="3.10.50.10">
    <property type="match status" value="1"/>
</dbReference>
<dbReference type="AlphaFoldDB" id="A0A7N2L0U6"/>
<dbReference type="Pfam" id="PF00704">
    <property type="entry name" value="Glyco_hydro_18"/>
    <property type="match status" value="1"/>
</dbReference>
<dbReference type="InterPro" id="IPR029070">
    <property type="entry name" value="Chitinase_insertion_sf"/>
</dbReference>
<dbReference type="PANTHER" id="PTHR11177:SF362">
    <property type="entry name" value="CLASS V CHITINASE-LIKE"/>
    <property type="match status" value="1"/>
</dbReference>
<dbReference type="Gramene" id="QL02p092227:mrna">
    <property type="protein sequence ID" value="QL02p092227:mrna"/>
    <property type="gene ID" value="QL02p092227"/>
</dbReference>
<dbReference type="GO" id="GO:0006032">
    <property type="term" value="P:chitin catabolic process"/>
    <property type="evidence" value="ECO:0007669"/>
    <property type="project" value="TreeGrafter"/>
</dbReference>
<reference evidence="2" key="2">
    <citation type="submission" date="2021-01" db="UniProtKB">
        <authorList>
            <consortium name="EnsemblPlants"/>
        </authorList>
    </citation>
    <scope>IDENTIFICATION</scope>
</reference>
<dbReference type="InterPro" id="IPR001223">
    <property type="entry name" value="Glyco_hydro18_cat"/>
</dbReference>
<evidence type="ECO:0000313" key="2">
    <source>
        <dbReference type="EnsemblPlants" id="QL02p092227:mrna"/>
    </source>
</evidence>
<dbReference type="SUPFAM" id="SSF51445">
    <property type="entry name" value="(Trans)glycosidases"/>
    <property type="match status" value="1"/>
</dbReference>
<evidence type="ECO:0000313" key="3">
    <source>
        <dbReference type="Proteomes" id="UP000594261"/>
    </source>
</evidence>
<protein>
    <recommendedName>
        <fullName evidence="1">GH18 domain-containing protein</fullName>
    </recommendedName>
</protein>
<sequence length="356" mass="39032">MPSEAQTWIKSGYWFSGTGSPISDINSALYTHLICAFADVNSSSYELSVSSSDEQYFFTFTDTVRQKNPSVTTLLSIGGAGANHTTLSNMVSKASYRKSFIDSSIKIARLYGFQGLDFGWDSANTSSDMTNMGLLFQDWRAAVNSEAKNSSQKDLILTAAVHFSPDLNSVSFPVDSIRSNLNWVHVNAYDYHAPGWSNYTGASAALYDPSSNANTDYGIRAWIGRGLSASKLVLGLPFYGYAWTLKNPNDNGIGAPATGPAAIAIKGGGAIRYYRIKSYVQSYGAAIMYNATYVVNYCTVGSTWIGFDDVEAIRMKVSYAREKKLLGYIVWQIPYDDNWALSLADSQFDRLKASLN</sequence>
<dbReference type="InterPro" id="IPR011583">
    <property type="entry name" value="Chitinase_II/V-like_cat"/>
</dbReference>
<keyword evidence="3" id="KW-1185">Reference proteome</keyword>
<reference evidence="3" key="1">
    <citation type="journal article" date="2016" name="G3 (Bethesda)">
        <title>First Draft Assembly and Annotation of the Genome of a California Endemic Oak Quercus lobata Nee (Fagaceae).</title>
        <authorList>
            <person name="Sork V.L."/>
            <person name="Fitz-Gibbon S.T."/>
            <person name="Puiu D."/>
            <person name="Crepeau M."/>
            <person name="Gugger P.F."/>
            <person name="Sherman R."/>
            <person name="Stevens K."/>
            <person name="Langley C.H."/>
            <person name="Pellegrini M."/>
            <person name="Salzberg S.L."/>
        </authorList>
    </citation>
    <scope>NUCLEOTIDE SEQUENCE [LARGE SCALE GENOMIC DNA]</scope>
    <source>
        <strain evidence="3">cv. SW786</strain>
    </source>
</reference>
<dbReference type="InParanoid" id="A0A7N2L0U6"/>
<dbReference type="SMART" id="SM00636">
    <property type="entry name" value="Glyco_18"/>
    <property type="match status" value="1"/>
</dbReference>